<dbReference type="Pfam" id="PF13377">
    <property type="entry name" value="Peripla_BP_3"/>
    <property type="match status" value="1"/>
</dbReference>
<proteinExistence type="predicted"/>
<dbReference type="CDD" id="cd01574">
    <property type="entry name" value="PBP1_LacI"/>
    <property type="match status" value="1"/>
</dbReference>
<dbReference type="SUPFAM" id="SSF53822">
    <property type="entry name" value="Periplasmic binding protein-like I"/>
    <property type="match status" value="1"/>
</dbReference>
<dbReference type="PROSITE" id="PS50932">
    <property type="entry name" value="HTH_LACI_2"/>
    <property type="match status" value="1"/>
</dbReference>
<sequence>MTPPSRASAQAGSDPGNSGSPGSVGQRKRPGMHDVAKLAGVSHQTVSRVLNGSDGVSSRTRAVVLAAIDELGYRPNSAARTLVTGRSKVLGLVTIGGALYGPMSMLYGVEAAAREEGYILTVVNVGWGEGGSVERAVTRLERQGVEGIVVVAPLTSVGESLATMARHLPLVAVESSLKSSLPVISVDQIAGARLATEHLLGLGHSTVWHVSGPGHFYEAQDRVAGWTAALEDAGAEVPPLLHGDWSAATGYDAGQILSRMRDVTAVFVANDSMAVGVLRALRENGRDLPGDISVVGFDDIPEAGYFSPPLTTVRQPFEEVGRRSLKALLAQIETGVGEPAGRTVIGPELVIRESTAAPRH</sequence>
<dbReference type="InterPro" id="IPR028082">
    <property type="entry name" value="Peripla_BP_I"/>
</dbReference>
<dbReference type="SUPFAM" id="SSF47413">
    <property type="entry name" value="lambda repressor-like DNA-binding domains"/>
    <property type="match status" value="1"/>
</dbReference>
<dbReference type="Pfam" id="PF00356">
    <property type="entry name" value="LacI"/>
    <property type="match status" value="1"/>
</dbReference>
<reference evidence="7" key="1">
    <citation type="journal article" date="2019" name="Int. J. Syst. Evol. Microbiol.">
        <title>The Global Catalogue of Microorganisms (GCM) 10K type strain sequencing project: providing services to taxonomists for standard genome sequencing and annotation.</title>
        <authorList>
            <consortium name="The Broad Institute Genomics Platform"/>
            <consortium name="The Broad Institute Genome Sequencing Center for Infectious Disease"/>
            <person name="Wu L."/>
            <person name="Ma J."/>
        </authorList>
    </citation>
    <scope>NUCLEOTIDE SEQUENCE [LARGE SCALE GENOMIC DNA]</scope>
    <source>
        <strain evidence="7">JCM 16902</strain>
    </source>
</reference>
<gene>
    <name evidence="6" type="ORF">GCM10022223_54910</name>
</gene>
<dbReference type="InterPro" id="IPR046335">
    <property type="entry name" value="LacI/GalR-like_sensor"/>
</dbReference>
<dbReference type="PROSITE" id="PS00356">
    <property type="entry name" value="HTH_LACI_1"/>
    <property type="match status" value="1"/>
</dbReference>
<dbReference type="EMBL" id="BAAAZO010000011">
    <property type="protein sequence ID" value="GAA3630239.1"/>
    <property type="molecule type" value="Genomic_DNA"/>
</dbReference>
<evidence type="ECO:0000256" key="3">
    <source>
        <dbReference type="ARBA" id="ARBA00023163"/>
    </source>
</evidence>
<dbReference type="RefSeq" id="WP_231486071.1">
    <property type="nucleotide sequence ID" value="NZ_BAAAZO010000011.1"/>
</dbReference>
<dbReference type="InterPro" id="IPR010982">
    <property type="entry name" value="Lambda_DNA-bd_dom_sf"/>
</dbReference>
<name>A0ABP7ADY7_9ACTN</name>
<feature type="compositionally biased region" description="Low complexity" evidence="4">
    <location>
        <begin position="12"/>
        <end position="25"/>
    </location>
</feature>
<feature type="region of interest" description="Disordered" evidence="4">
    <location>
        <begin position="1"/>
        <end position="31"/>
    </location>
</feature>
<evidence type="ECO:0000313" key="7">
    <source>
        <dbReference type="Proteomes" id="UP001501074"/>
    </source>
</evidence>
<dbReference type="InterPro" id="IPR000843">
    <property type="entry name" value="HTH_LacI"/>
</dbReference>
<keyword evidence="2 6" id="KW-0238">DNA-binding</keyword>
<dbReference type="PANTHER" id="PTHR30146:SF109">
    <property type="entry name" value="HTH-TYPE TRANSCRIPTIONAL REGULATOR GALS"/>
    <property type="match status" value="1"/>
</dbReference>
<dbReference type="Proteomes" id="UP001501074">
    <property type="component" value="Unassembled WGS sequence"/>
</dbReference>
<keyword evidence="1" id="KW-0805">Transcription regulation</keyword>
<dbReference type="PANTHER" id="PTHR30146">
    <property type="entry name" value="LACI-RELATED TRANSCRIPTIONAL REPRESSOR"/>
    <property type="match status" value="1"/>
</dbReference>
<evidence type="ECO:0000313" key="6">
    <source>
        <dbReference type="EMBL" id="GAA3630239.1"/>
    </source>
</evidence>
<organism evidence="6 7">
    <name type="scientific">Kineosporia mesophila</name>
    <dbReference type="NCBI Taxonomy" id="566012"/>
    <lineage>
        <taxon>Bacteria</taxon>
        <taxon>Bacillati</taxon>
        <taxon>Actinomycetota</taxon>
        <taxon>Actinomycetes</taxon>
        <taxon>Kineosporiales</taxon>
        <taxon>Kineosporiaceae</taxon>
        <taxon>Kineosporia</taxon>
    </lineage>
</organism>
<evidence type="ECO:0000256" key="4">
    <source>
        <dbReference type="SAM" id="MobiDB-lite"/>
    </source>
</evidence>
<feature type="compositionally biased region" description="Polar residues" evidence="4">
    <location>
        <begin position="1"/>
        <end position="11"/>
    </location>
</feature>
<dbReference type="Gene3D" id="1.10.260.40">
    <property type="entry name" value="lambda repressor-like DNA-binding domains"/>
    <property type="match status" value="1"/>
</dbReference>
<dbReference type="Gene3D" id="3.40.50.2300">
    <property type="match status" value="2"/>
</dbReference>
<dbReference type="GO" id="GO:0003677">
    <property type="term" value="F:DNA binding"/>
    <property type="evidence" value="ECO:0007669"/>
    <property type="project" value="UniProtKB-KW"/>
</dbReference>
<feature type="domain" description="HTH lacI-type" evidence="5">
    <location>
        <begin position="30"/>
        <end position="84"/>
    </location>
</feature>
<evidence type="ECO:0000256" key="2">
    <source>
        <dbReference type="ARBA" id="ARBA00023125"/>
    </source>
</evidence>
<comment type="caution">
    <text evidence="6">The sequence shown here is derived from an EMBL/GenBank/DDBJ whole genome shotgun (WGS) entry which is preliminary data.</text>
</comment>
<evidence type="ECO:0000256" key="1">
    <source>
        <dbReference type="ARBA" id="ARBA00023015"/>
    </source>
</evidence>
<keyword evidence="3" id="KW-0804">Transcription</keyword>
<dbReference type="SMART" id="SM00354">
    <property type="entry name" value="HTH_LACI"/>
    <property type="match status" value="1"/>
</dbReference>
<keyword evidence="7" id="KW-1185">Reference proteome</keyword>
<evidence type="ECO:0000259" key="5">
    <source>
        <dbReference type="PROSITE" id="PS50932"/>
    </source>
</evidence>
<dbReference type="CDD" id="cd01392">
    <property type="entry name" value="HTH_LacI"/>
    <property type="match status" value="1"/>
</dbReference>
<protein>
    <submittedName>
        <fullName evidence="6">LacI family DNA-binding transcriptional regulator</fullName>
    </submittedName>
</protein>
<accession>A0ABP7ADY7</accession>